<keyword evidence="1" id="KW-0472">Membrane</keyword>
<name>A0ABP7FP75_9FLAO</name>
<keyword evidence="3" id="KW-1185">Reference proteome</keyword>
<proteinExistence type="predicted"/>
<evidence type="ECO:0008006" key="4">
    <source>
        <dbReference type="Google" id="ProtNLM"/>
    </source>
</evidence>
<organism evidence="2 3">
    <name type="scientific">Flavobacterium ginsengisoli</name>
    <dbReference type="NCBI Taxonomy" id="871694"/>
    <lineage>
        <taxon>Bacteria</taxon>
        <taxon>Pseudomonadati</taxon>
        <taxon>Bacteroidota</taxon>
        <taxon>Flavobacteriia</taxon>
        <taxon>Flavobacteriales</taxon>
        <taxon>Flavobacteriaceae</taxon>
        <taxon>Flavobacterium</taxon>
    </lineage>
</organism>
<comment type="caution">
    <text evidence="2">The sequence shown here is derived from an EMBL/GenBank/DDBJ whole genome shotgun (WGS) entry which is preliminary data.</text>
</comment>
<dbReference type="EMBL" id="BAABDT010000005">
    <property type="protein sequence ID" value="GAA3740688.1"/>
    <property type="molecule type" value="Genomic_DNA"/>
</dbReference>
<keyword evidence="1" id="KW-1133">Transmembrane helix</keyword>
<evidence type="ECO:0000313" key="3">
    <source>
        <dbReference type="Proteomes" id="UP001501367"/>
    </source>
</evidence>
<sequence>MIKKIFTPATIAILFWGIGLLIINQYYYEYLRPYLYLSIIIALGCIVYDKIEKNKEE</sequence>
<evidence type="ECO:0000313" key="2">
    <source>
        <dbReference type="EMBL" id="GAA3740688.1"/>
    </source>
</evidence>
<reference evidence="3" key="1">
    <citation type="journal article" date="2019" name="Int. J. Syst. Evol. Microbiol.">
        <title>The Global Catalogue of Microorganisms (GCM) 10K type strain sequencing project: providing services to taxonomists for standard genome sequencing and annotation.</title>
        <authorList>
            <consortium name="The Broad Institute Genomics Platform"/>
            <consortium name="The Broad Institute Genome Sequencing Center for Infectious Disease"/>
            <person name="Wu L."/>
            <person name="Ma J."/>
        </authorList>
    </citation>
    <scope>NUCLEOTIDE SEQUENCE [LARGE SCALE GENOMIC DNA]</scope>
    <source>
        <strain evidence="3">JCM 17336</strain>
    </source>
</reference>
<protein>
    <recommendedName>
        <fullName evidence="4">Group-specific protein</fullName>
    </recommendedName>
</protein>
<keyword evidence="1" id="KW-0812">Transmembrane</keyword>
<feature type="transmembrane region" description="Helical" evidence="1">
    <location>
        <begin position="5"/>
        <end position="28"/>
    </location>
</feature>
<dbReference type="Proteomes" id="UP001501367">
    <property type="component" value="Unassembled WGS sequence"/>
</dbReference>
<evidence type="ECO:0000256" key="1">
    <source>
        <dbReference type="SAM" id="Phobius"/>
    </source>
</evidence>
<feature type="transmembrane region" description="Helical" evidence="1">
    <location>
        <begin position="34"/>
        <end position="51"/>
    </location>
</feature>
<accession>A0ABP7FP75</accession>
<gene>
    <name evidence="2" type="ORF">GCM10022422_25450</name>
</gene>